<dbReference type="GO" id="GO:0003700">
    <property type="term" value="F:DNA-binding transcription factor activity"/>
    <property type="evidence" value="ECO:0007669"/>
    <property type="project" value="InterPro"/>
</dbReference>
<dbReference type="GO" id="GO:0003677">
    <property type="term" value="F:DNA binding"/>
    <property type="evidence" value="ECO:0007669"/>
    <property type="project" value="UniProtKB-KW"/>
</dbReference>
<evidence type="ECO:0000256" key="1">
    <source>
        <dbReference type="ARBA" id="ARBA00023015"/>
    </source>
</evidence>
<dbReference type="GO" id="GO:0045892">
    <property type="term" value="P:negative regulation of DNA-templated transcription"/>
    <property type="evidence" value="ECO:0007669"/>
    <property type="project" value="TreeGrafter"/>
</dbReference>
<dbReference type="AlphaFoldDB" id="A0A1E2SLU2"/>
<proteinExistence type="predicted"/>
<dbReference type="EMBL" id="LNZG01000006">
    <property type="protein sequence ID" value="ODA90805.1"/>
    <property type="molecule type" value="Genomic_DNA"/>
</dbReference>
<evidence type="ECO:0000259" key="4">
    <source>
        <dbReference type="PROSITE" id="PS50949"/>
    </source>
</evidence>
<keyword evidence="3" id="KW-0804">Transcription</keyword>
<dbReference type="RefSeq" id="WP_011185651.1">
    <property type="nucleotide sequence ID" value="NZ_LNZG01000006.1"/>
</dbReference>
<dbReference type="Proteomes" id="UP000094426">
    <property type="component" value="Unassembled WGS sequence"/>
</dbReference>
<dbReference type="PANTHER" id="PTHR44846:SF1">
    <property type="entry name" value="MANNOSYL-D-GLYCERATE TRANSPORT_METABOLISM SYSTEM REPRESSOR MNGR-RELATED"/>
    <property type="match status" value="1"/>
</dbReference>
<name>A0A1E2SLU2_LEIXY</name>
<protein>
    <submittedName>
        <fullName evidence="5">GntR family transcriptional regulator</fullName>
    </submittedName>
</protein>
<dbReference type="InterPro" id="IPR000524">
    <property type="entry name" value="Tscrpt_reg_HTH_GntR"/>
</dbReference>
<dbReference type="Pfam" id="PF07702">
    <property type="entry name" value="UTRA"/>
    <property type="match status" value="1"/>
</dbReference>
<reference evidence="5 6" key="1">
    <citation type="submission" date="2015-11" db="EMBL/GenBank/DDBJ databases">
        <authorList>
            <person name="Zhang Y."/>
            <person name="Guo Z."/>
        </authorList>
    </citation>
    <scope>NUCLEOTIDE SEQUENCE [LARGE SCALE GENOMIC DNA]</scope>
    <source>
        <strain evidence="6">gdw1</strain>
    </source>
</reference>
<dbReference type="SUPFAM" id="SSF64288">
    <property type="entry name" value="Chorismate lyase-like"/>
    <property type="match status" value="1"/>
</dbReference>
<keyword evidence="2" id="KW-0238">DNA-binding</keyword>
<accession>A0A1E2SLU2</accession>
<evidence type="ECO:0000256" key="3">
    <source>
        <dbReference type="ARBA" id="ARBA00023163"/>
    </source>
</evidence>
<evidence type="ECO:0000256" key="2">
    <source>
        <dbReference type="ARBA" id="ARBA00023125"/>
    </source>
</evidence>
<dbReference type="InterPro" id="IPR028978">
    <property type="entry name" value="Chorismate_lyase_/UTRA_dom_sf"/>
</dbReference>
<dbReference type="SUPFAM" id="SSF46785">
    <property type="entry name" value="Winged helix' DNA-binding domain"/>
    <property type="match status" value="1"/>
</dbReference>
<feature type="domain" description="HTH gntR-type" evidence="4">
    <location>
        <begin position="3"/>
        <end position="71"/>
    </location>
</feature>
<dbReference type="PROSITE" id="PS50949">
    <property type="entry name" value="HTH_GNTR"/>
    <property type="match status" value="1"/>
</dbReference>
<dbReference type="Gene3D" id="1.10.10.10">
    <property type="entry name" value="Winged helix-like DNA-binding domain superfamily/Winged helix DNA-binding domain"/>
    <property type="match status" value="1"/>
</dbReference>
<dbReference type="OMA" id="VRNYVYL"/>
<dbReference type="InterPro" id="IPR011663">
    <property type="entry name" value="UTRA"/>
</dbReference>
<gene>
    <name evidence="5" type="ORF">ATY41_08470</name>
</gene>
<dbReference type="PANTHER" id="PTHR44846">
    <property type="entry name" value="MANNOSYL-D-GLYCERATE TRANSPORT/METABOLISM SYSTEM REPRESSOR MNGR-RELATED"/>
    <property type="match status" value="1"/>
</dbReference>
<dbReference type="InterPro" id="IPR036390">
    <property type="entry name" value="WH_DNA-bd_sf"/>
</dbReference>
<comment type="caution">
    <text evidence="5">The sequence shown here is derived from an EMBL/GenBank/DDBJ whole genome shotgun (WGS) entry which is preliminary data.</text>
</comment>
<dbReference type="Pfam" id="PF00392">
    <property type="entry name" value="GntR"/>
    <property type="match status" value="1"/>
</dbReference>
<dbReference type="SMART" id="SM00345">
    <property type="entry name" value="HTH_GNTR"/>
    <property type="match status" value="1"/>
</dbReference>
<sequence length="254" mass="27346">MKVPLHETVRTALRERILNGGLPAGAALPSEAELCAQFGASRGPVRQALTALNTEGLIETSQGRVPVVARAPLAHAIDDFFSFSAWVRALGRTPGQRTIEIALRRPRAQIALALGLADGEQAVELVRVRSIDGEPVMIERTAFAERVGRLLFEFDPDAGSLFDALLTRGAQLDRGEHTIDAVAADELAAAELSVALGAPLLRVRHVTTSDDGDILEVSDDRYRPDRATLIIHNSRSRSMPRPLVARSITPEGTA</sequence>
<organism evidence="5 6">
    <name type="scientific">Leifsonia xyli subsp. xyli</name>
    <dbReference type="NCBI Taxonomy" id="59736"/>
    <lineage>
        <taxon>Bacteria</taxon>
        <taxon>Bacillati</taxon>
        <taxon>Actinomycetota</taxon>
        <taxon>Actinomycetes</taxon>
        <taxon>Micrococcales</taxon>
        <taxon>Microbacteriaceae</taxon>
        <taxon>Leifsonia</taxon>
    </lineage>
</organism>
<evidence type="ECO:0000313" key="5">
    <source>
        <dbReference type="EMBL" id="ODA90805.1"/>
    </source>
</evidence>
<keyword evidence="1" id="KW-0805">Transcription regulation</keyword>
<dbReference type="InterPro" id="IPR036388">
    <property type="entry name" value="WH-like_DNA-bd_sf"/>
</dbReference>
<dbReference type="Gene3D" id="3.40.1410.10">
    <property type="entry name" value="Chorismate lyase-like"/>
    <property type="match status" value="1"/>
</dbReference>
<dbReference type="PRINTS" id="PR00035">
    <property type="entry name" value="HTHGNTR"/>
</dbReference>
<dbReference type="CDD" id="cd07377">
    <property type="entry name" value="WHTH_GntR"/>
    <property type="match status" value="1"/>
</dbReference>
<evidence type="ECO:0000313" key="6">
    <source>
        <dbReference type="Proteomes" id="UP000094426"/>
    </source>
</evidence>
<dbReference type="InterPro" id="IPR050679">
    <property type="entry name" value="Bact_HTH_transcr_reg"/>
</dbReference>
<dbReference type="SMART" id="SM00866">
    <property type="entry name" value="UTRA"/>
    <property type="match status" value="1"/>
</dbReference>